<gene>
    <name evidence="7" type="ORF">FCL42_04125</name>
</gene>
<keyword evidence="2" id="KW-0229">DNA integration</keyword>
<dbReference type="RefSeq" id="WP_136862113.1">
    <property type="nucleotide sequence ID" value="NZ_SWCJ01000002.1"/>
</dbReference>
<comment type="caution">
    <text evidence="7">The sequence shown here is derived from an EMBL/GenBank/DDBJ whole genome shotgun (WGS) entry which is preliminary data.</text>
</comment>
<protein>
    <submittedName>
        <fullName evidence="7">Site-specific integrase</fullName>
    </submittedName>
</protein>
<evidence type="ECO:0000256" key="4">
    <source>
        <dbReference type="ARBA" id="ARBA00023172"/>
    </source>
</evidence>
<dbReference type="GO" id="GO:0006310">
    <property type="term" value="P:DNA recombination"/>
    <property type="evidence" value="ECO:0007669"/>
    <property type="project" value="UniProtKB-KW"/>
</dbReference>
<dbReference type="PROSITE" id="PS51898">
    <property type="entry name" value="TYR_RECOMBINASE"/>
    <property type="match status" value="1"/>
</dbReference>
<comment type="subcellular location">
    <subcellularLocation>
        <location evidence="1">Cytoplasm</location>
    </subcellularLocation>
</comment>
<keyword evidence="4" id="KW-0233">DNA recombination</keyword>
<keyword evidence="3" id="KW-0238">DNA-binding</keyword>
<sequence>MAPNPFRPLFDTLRFFDTPNEQVNADLASIILGQVEDAGLTYEYSFDWLTEQKSVENNFKSHRSELTIFLNWLWRVEQASILDVDRRRLSRYLDFCQQPPIELIGYCNVPQFKTDKGSRAVNSNWRPFLGKKALGEALGYQLSHSAIRTKLALLSAFFSYLIDLDYVERNPAAILLRAGRYKRRDQHETSREDNEQLKSFSELQWSYVISTVNQMAQTEPKVHERSRFLIILMYSCYLRISEVSARPGFSPIMGQFRRDKKTGVWGFFVPVSKSGKSGTVAVSNELLAALIQYRRFLGLSDLPSPDEQTPLFVRHKASGHGRDAGIKAANLGIRQVRELVDNVIQMAADNAAADGLLMDANEMRMLSSHSLRHSGISHDINLHGRPLSHVQADARHDSIDTTSRYLYTSRVERHQSASNKPIDQLSQTET</sequence>
<dbReference type="EMBL" id="SWCJ01000002">
    <property type="protein sequence ID" value="TKB57468.1"/>
    <property type="molecule type" value="Genomic_DNA"/>
</dbReference>
<feature type="compositionally biased region" description="Polar residues" evidence="5">
    <location>
        <begin position="416"/>
        <end position="430"/>
    </location>
</feature>
<dbReference type="InterPro" id="IPR013762">
    <property type="entry name" value="Integrase-like_cat_sf"/>
</dbReference>
<evidence type="ECO:0000313" key="7">
    <source>
        <dbReference type="EMBL" id="TKB57468.1"/>
    </source>
</evidence>
<dbReference type="InterPro" id="IPR050090">
    <property type="entry name" value="Tyrosine_recombinase_XerCD"/>
</dbReference>
<evidence type="ECO:0000256" key="2">
    <source>
        <dbReference type="ARBA" id="ARBA00022908"/>
    </source>
</evidence>
<feature type="region of interest" description="Disordered" evidence="5">
    <location>
        <begin position="410"/>
        <end position="430"/>
    </location>
</feature>
<dbReference type="AlphaFoldDB" id="A0A4U1BU36"/>
<dbReference type="InterPro" id="IPR011010">
    <property type="entry name" value="DNA_brk_join_enz"/>
</dbReference>
<proteinExistence type="predicted"/>
<dbReference type="InterPro" id="IPR002104">
    <property type="entry name" value="Integrase_catalytic"/>
</dbReference>
<dbReference type="GO" id="GO:0003677">
    <property type="term" value="F:DNA binding"/>
    <property type="evidence" value="ECO:0007669"/>
    <property type="project" value="UniProtKB-KW"/>
</dbReference>
<dbReference type="Proteomes" id="UP000305675">
    <property type="component" value="Unassembled WGS sequence"/>
</dbReference>
<dbReference type="CDD" id="cd00397">
    <property type="entry name" value="DNA_BRE_C"/>
    <property type="match status" value="1"/>
</dbReference>
<dbReference type="PANTHER" id="PTHR30349:SF77">
    <property type="entry name" value="TYROSINE RECOMBINASE XERC"/>
    <property type="match status" value="1"/>
</dbReference>
<accession>A0A4U1BU36</accession>
<evidence type="ECO:0000313" key="8">
    <source>
        <dbReference type="Proteomes" id="UP000305675"/>
    </source>
</evidence>
<evidence type="ECO:0000259" key="6">
    <source>
        <dbReference type="PROSITE" id="PS51898"/>
    </source>
</evidence>
<dbReference type="OrthoDB" id="8610787at2"/>
<dbReference type="SUPFAM" id="SSF56349">
    <property type="entry name" value="DNA breaking-rejoining enzymes"/>
    <property type="match status" value="1"/>
</dbReference>
<dbReference type="InterPro" id="IPR010998">
    <property type="entry name" value="Integrase_recombinase_N"/>
</dbReference>
<keyword evidence="8" id="KW-1185">Reference proteome</keyword>
<name>A0A4U1BU36_9GAMM</name>
<dbReference type="Gene3D" id="1.10.443.10">
    <property type="entry name" value="Intergrase catalytic core"/>
    <property type="match status" value="1"/>
</dbReference>
<evidence type="ECO:0000256" key="3">
    <source>
        <dbReference type="ARBA" id="ARBA00023125"/>
    </source>
</evidence>
<reference evidence="7 8" key="1">
    <citation type="submission" date="2019-04" db="EMBL/GenBank/DDBJ databases">
        <authorList>
            <person name="Hwang J.C."/>
        </authorList>
    </citation>
    <scope>NUCLEOTIDE SEQUENCE [LARGE SCALE GENOMIC DNA]</scope>
    <source>
        <strain evidence="7 8">IMCC35002</strain>
    </source>
</reference>
<dbReference type="GO" id="GO:0005737">
    <property type="term" value="C:cytoplasm"/>
    <property type="evidence" value="ECO:0007669"/>
    <property type="project" value="UniProtKB-SubCell"/>
</dbReference>
<dbReference type="PANTHER" id="PTHR30349">
    <property type="entry name" value="PHAGE INTEGRASE-RELATED"/>
    <property type="match status" value="1"/>
</dbReference>
<evidence type="ECO:0000256" key="5">
    <source>
        <dbReference type="SAM" id="MobiDB-lite"/>
    </source>
</evidence>
<dbReference type="Gene3D" id="1.10.150.130">
    <property type="match status" value="1"/>
</dbReference>
<feature type="domain" description="Tyr recombinase" evidence="6">
    <location>
        <begin position="195"/>
        <end position="420"/>
    </location>
</feature>
<organism evidence="7 8">
    <name type="scientific">Ferrimonas aestuarii</name>
    <dbReference type="NCBI Taxonomy" id="2569539"/>
    <lineage>
        <taxon>Bacteria</taxon>
        <taxon>Pseudomonadati</taxon>
        <taxon>Pseudomonadota</taxon>
        <taxon>Gammaproteobacteria</taxon>
        <taxon>Alteromonadales</taxon>
        <taxon>Ferrimonadaceae</taxon>
        <taxon>Ferrimonas</taxon>
    </lineage>
</organism>
<evidence type="ECO:0000256" key="1">
    <source>
        <dbReference type="ARBA" id="ARBA00004496"/>
    </source>
</evidence>
<dbReference type="GO" id="GO:0015074">
    <property type="term" value="P:DNA integration"/>
    <property type="evidence" value="ECO:0007669"/>
    <property type="project" value="UniProtKB-KW"/>
</dbReference>